<gene>
    <name evidence="2" type="ORF">KI387_033471</name>
</gene>
<name>A0AA38C3A0_TAXCH</name>
<accession>A0AA38C3A0</accession>
<comment type="caution">
    <text evidence="2">The sequence shown here is derived from an EMBL/GenBank/DDBJ whole genome shotgun (WGS) entry which is preliminary data.</text>
</comment>
<evidence type="ECO:0000313" key="2">
    <source>
        <dbReference type="EMBL" id="KAH9289354.1"/>
    </source>
</evidence>
<dbReference type="AlphaFoldDB" id="A0AA38C3A0"/>
<protein>
    <submittedName>
        <fullName evidence="2">Uncharacterized protein</fullName>
    </submittedName>
</protein>
<evidence type="ECO:0000256" key="1">
    <source>
        <dbReference type="SAM" id="MobiDB-lite"/>
    </source>
</evidence>
<sequence>PLLGLEVNYSQTNRQPSPSLSTWADNYSSNYLSSQTPPHRTSSSSSFRIEEFDQFTQTQQPEPSSSNNMMFTRESTSSPQ</sequence>
<feature type="non-terminal residue" evidence="2">
    <location>
        <position position="80"/>
    </location>
</feature>
<dbReference type="Proteomes" id="UP000824469">
    <property type="component" value="Unassembled WGS sequence"/>
</dbReference>
<organism evidence="2 3">
    <name type="scientific">Taxus chinensis</name>
    <name type="common">Chinese yew</name>
    <name type="synonym">Taxus wallichiana var. chinensis</name>
    <dbReference type="NCBI Taxonomy" id="29808"/>
    <lineage>
        <taxon>Eukaryota</taxon>
        <taxon>Viridiplantae</taxon>
        <taxon>Streptophyta</taxon>
        <taxon>Embryophyta</taxon>
        <taxon>Tracheophyta</taxon>
        <taxon>Spermatophyta</taxon>
        <taxon>Pinopsida</taxon>
        <taxon>Pinidae</taxon>
        <taxon>Conifers II</taxon>
        <taxon>Cupressales</taxon>
        <taxon>Taxaceae</taxon>
        <taxon>Taxus</taxon>
    </lineage>
</organism>
<proteinExistence type="predicted"/>
<evidence type="ECO:0000313" key="3">
    <source>
        <dbReference type="Proteomes" id="UP000824469"/>
    </source>
</evidence>
<dbReference type="EMBL" id="JAHRHJ020003813">
    <property type="protein sequence ID" value="KAH9289354.1"/>
    <property type="molecule type" value="Genomic_DNA"/>
</dbReference>
<feature type="compositionally biased region" description="Polar residues" evidence="1">
    <location>
        <begin position="8"/>
        <end position="47"/>
    </location>
</feature>
<feature type="non-terminal residue" evidence="2">
    <location>
        <position position="1"/>
    </location>
</feature>
<keyword evidence="3" id="KW-1185">Reference proteome</keyword>
<reference evidence="2 3" key="1">
    <citation type="journal article" date="2021" name="Nat. Plants">
        <title>The Taxus genome provides insights into paclitaxel biosynthesis.</title>
        <authorList>
            <person name="Xiong X."/>
            <person name="Gou J."/>
            <person name="Liao Q."/>
            <person name="Li Y."/>
            <person name="Zhou Q."/>
            <person name="Bi G."/>
            <person name="Li C."/>
            <person name="Du R."/>
            <person name="Wang X."/>
            <person name="Sun T."/>
            <person name="Guo L."/>
            <person name="Liang H."/>
            <person name="Lu P."/>
            <person name="Wu Y."/>
            <person name="Zhang Z."/>
            <person name="Ro D.K."/>
            <person name="Shang Y."/>
            <person name="Huang S."/>
            <person name="Yan J."/>
        </authorList>
    </citation>
    <scope>NUCLEOTIDE SEQUENCE [LARGE SCALE GENOMIC DNA]</scope>
    <source>
        <strain evidence="2">Ta-2019</strain>
    </source>
</reference>
<feature type="region of interest" description="Disordered" evidence="1">
    <location>
        <begin position="1"/>
        <end position="80"/>
    </location>
</feature>
<feature type="compositionally biased region" description="Polar residues" evidence="1">
    <location>
        <begin position="54"/>
        <end position="80"/>
    </location>
</feature>